<evidence type="ECO:0000313" key="8">
    <source>
        <dbReference type="EMBL" id="RNB75730.1"/>
    </source>
</evidence>
<organism evidence="8 9">
    <name type="scientific">Brevibacillus invocatus</name>
    <dbReference type="NCBI Taxonomy" id="173959"/>
    <lineage>
        <taxon>Bacteria</taxon>
        <taxon>Bacillati</taxon>
        <taxon>Bacillota</taxon>
        <taxon>Bacilli</taxon>
        <taxon>Bacillales</taxon>
        <taxon>Paenibacillaceae</taxon>
        <taxon>Brevibacillus</taxon>
    </lineage>
</organism>
<dbReference type="InterPro" id="IPR002104">
    <property type="entry name" value="Integrase_catalytic"/>
</dbReference>
<evidence type="ECO:0000259" key="6">
    <source>
        <dbReference type="PROSITE" id="PS51898"/>
    </source>
</evidence>
<dbReference type="InterPro" id="IPR044068">
    <property type="entry name" value="CB"/>
</dbReference>
<name>A0A3M8CJ84_9BACL</name>
<dbReference type="RefSeq" id="WP_122907890.1">
    <property type="nucleotide sequence ID" value="NZ_CBCSBE010000044.1"/>
</dbReference>
<dbReference type="PANTHER" id="PTHR30349:SF41">
    <property type="entry name" value="INTEGRASE_RECOMBINASE PROTEIN MJ0367-RELATED"/>
    <property type="match status" value="1"/>
</dbReference>
<dbReference type="OrthoDB" id="2463418at2"/>
<dbReference type="PROSITE" id="PS51900">
    <property type="entry name" value="CB"/>
    <property type="match status" value="1"/>
</dbReference>
<dbReference type="AlphaFoldDB" id="A0A3M8CJ84"/>
<keyword evidence="4" id="KW-0233">DNA recombination</keyword>
<evidence type="ECO:0000256" key="4">
    <source>
        <dbReference type="ARBA" id="ARBA00023172"/>
    </source>
</evidence>
<dbReference type="Pfam" id="PF00589">
    <property type="entry name" value="Phage_integrase"/>
    <property type="match status" value="1"/>
</dbReference>
<dbReference type="InterPro" id="IPR004107">
    <property type="entry name" value="Integrase_SAM-like_N"/>
</dbReference>
<dbReference type="InterPro" id="IPR013762">
    <property type="entry name" value="Integrase-like_cat_sf"/>
</dbReference>
<evidence type="ECO:0000256" key="1">
    <source>
        <dbReference type="ARBA" id="ARBA00008857"/>
    </source>
</evidence>
<dbReference type="EMBL" id="RHHR01000009">
    <property type="protein sequence ID" value="RNB75730.1"/>
    <property type="molecule type" value="Genomic_DNA"/>
</dbReference>
<dbReference type="PROSITE" id="PS51898">
    <property type="entry name" value="TYR_RECOMBINASE"/>
    <property type="match status" value="1"/>
</dbReference>
<dbReference type="Gene3D" id="1.10.443.10">
    <property type="entry name" value="Intergrase catalytic core"/>
    <property type="match status" value="1"/>
</dbReference>
<feature type="domain" description="Core-binding (CB)" evidence="7">
    <location>
        <begin position="1"/>
        <end position="83"/>
    </location>
</feature>
<dbReference type="Gene3D" id="1.10.150.130">
    <property type="match status" value="1"/>
</dbReference>
<evidence type="ECO:0000256" key="2">
    <source>
        <dbReference type="ARBA" id="ARBA00022908"/>
    </source>
</evidence>
<comment type="similarity">
    <text evidence="1">Belongs to the 'phage' integrase family.</text>
</comment>
<evidence type="ECO:0000256" key="3">
    <source>
        <dbReference type="ARBA" id="ARBA00023125"/>
    </source>
</evidence>
<gene>
    <name evidence="8" type="ORF">EDM52_04725</name>
</gene>
<reference evidence="8 9" key="1">
    <citation type="submission" date="2018-10" db="EMBL/GenBank/DDBJ databases">
        <title>Phylogenomics of Brevibacillus.</title>
        <authorList>
            <person name="Dunlap C."/>
        </authorList>
    </citation>
    <scope>NUCLEOTIDE SEQUENCE [LARGE SCALE GENOMIC DNA]</scope>
    <source>
        <strain evidence="8 9">JCM 12215</strain>
    </source>
</reference>
<comment type="caution">
    <text evidence="8">The sequence shown here is derived from an EMBL/GenBank/DDBJ whole genome shotgun (WGS) entry which is preliminary data.</text>
</comment>
<evidence type="ECO:0000259" key="7">
    <source>
        <dbReference type="PROSITE" id="PS51900"/>
    </source>
</evidence>
<protein>
    <submittedName>
        <fullName evidence="8">Integrase</fullName>
    </submittedName>
</protein>
<dbReference type="InterPro" id="IPR011010">
    <property type="entry name" value="DNA_brk_join_enz"/>
</dbReference>
<evidence type="ECO:0000256" key="5">
    <source>
        <dbReference type="PROSITE-ProRule" id="PRU01248"/>
    </source>
</evidence>
<dbReference type="Pfam" id="PF02899">
    <property type="entry name" value="Phage_int_SAM_1"/>
    <property type="match status" value="1"/>
</dbReference>
<evidence type="ECO:0000313" key="9">
    <source>
        <dbReference type="Proteomes" id="UP000282028"/>
    </source>
</evidence>
<keyword evidence="2" id="KW-0229">DNA integration</keyword>
<dbReference type="SUPFAM" id="SSF56349">
    <property type="entry name" value="DNA breaking-rejoining enzymes"/>
    <property type="match status" value="1"/>
</dbReference>
<sequence length="291" mass="33355">MQLIEEFEQSLVENGIAPKTIESYVGDVKAFCAFLTGMGVEQPADLKRFYVSSYKNHLMENKYAVATINKKINSLQAFNLFLIDRKLTTEQVVTLQKDRIKVAAGSEGEVEVFSEQEVNQLLFFVQDRSKVSVRNHLIVWLLLYTGVRVSELCGIQLHDLDYLTNTLRVTGKGGKYREIPLRPDLVELIKEYIRSERQANKHRDSPYLLLSQRAEKMHKDAVNTLLEGLEKQLGFKLYPHKFRHTFCSRLLKKGVPLTTVSKLAGHAHIQTTAHYYINTSRQDKEQAVALL</sequence>
<dbReference type="GO" id="GO:0006310">
    <property type="term" value="P:DNA recombination"/>
    <property type="evidence" value="ECO:0007669"/>
    <property type="project" value="UniProtKB-KW"/>
</dbReference>
<dbReference type="CDD" id="cd00397">
    <property type="entry name" value="DNA_BRE_C"/>
    <property type="match status" value="1"/>
</dbReference>
<dbReference type="GO" id="GO:0003677">
    <property type="term" value="F:DNA binding"/>
    <property type="evidence" value="ECO:0007669"/>
    <property type="project" value="UniProtKB-UniRule"/>
</dbReference>
<dbReference type="Proteomes" id="UP000282028">
    <property type="component" value="Unassembled WGS sequence"/>
</dbReference>
<dbReference type="GO" id="GO:0015074">
    <property type="term" value="P:DNA integration"/>
    <property type="evidence" value="ECO:0007669"/>
    <property type="project" value="UniProtKB-KW"/>
</dbReference>
<dbReference type="PANTHER" id="PTHR30349">
    <property type="entry name" value="PHAGE INTEGRASE-RELATED"/>
    <property type="match status" value="1"/>
</dbReference>
<keyword evidence="9" id="KW-1185">Reference proteome</keyword>
<proteinExistence type="inferred from homology"/>
<dbReference type="InterPro" id="IPR050090">
    <property type="entry name" value="Tyrosine_recombinase_XerCD"/>
</dbReference>
<feature type="domain" description="Tyr recombinase" evidence="6">
    <location>
        <begin position="108"/>
        <end position="289"/>
    </location>
</feature>
<dbReference type="InterPro" id="IPR010998">
    <property type="entry name" value="Integrase_recombinase_N"/>
</dbReference>
<keyword evidence="3 5" id="KW-0238">DNA-binding</keyword>
<accession>A0A3M8CJ84</accession>